<proteinExistence type="predicted"/>
<organism evidence="1 2">
    <name type="scientific">Trypanosoma cruzi</name>
    <dbReference type="NCBI Taxonomy" id="5693"/>
    <lineage>
        <taxon>Eukaryota</taxon>
        <taxon>Discoba</taxon>
        <taxon>Euglenozoa</taxon>
        <taxon>Kinetoplastea</taxon>
        <taxon>Metakinetoplastina</taxon>
        <taxon>Trypanosomatida</taxon>
        <taxon>Trypanosomatidae</taxon>
        <taxon>Trypanosoma</taxon>
        <taxon>Schizotrypanum</taxon>
    </lineage>
</organism>
<dbReference type="EMBL" id="JABDHM010000131">
    <property type="protein sequence ID" value="KAF5217539.1"/>
    <property type="molecule type" value="Genomic_DNA"/>
</dbReference>
<sequence length="277" mass="29690">MHGQQWSPGGLCRGATGARTVDSGAPRRQRHHCAQCRPEESHCSQKLLSLRCYGHLFPGKKKDVSLMPLQPRSKCNLFYGREACNVTLPNSDVAILLGTRVLVEFTATGDINGVTAAKRSCSFVRQPAGRPLQLPHRAWRGTSSRGGVVLVSVVLAATPCCGVPTCNQSLSTATRCGPHRWGQEKPQCLLLSSGILLDVLMRRSTHRLLQMKPHTCDTSCAVRGTTLTTTGAAHAPSVRTTSKRKKHGCVRVTAKHPLAITSHASPQAAPAALQATG</sequence>
<protein>
    <submittedName>
        <fullName evidence="1">Uncharacterized protein</fullName>
    </submittedName>
</protein>
<dbReference type="AlphaFoldDB" id="A0A7J6XSV2"/>
<comment type="caution">
    <text evidence="1">The sequence shown here is derived from an EMBL/GenBank/DDBJ whole genome shotgun (WGS) entry which is preliminary data.</text>
</comment>
<evidence type="ECO:0000313" key="1">
    <source>
        <dbReference type="EMBL" id="KAF5217539.1"/>
    </source>
</evidence>
<dbReference type="Proteomes" id="UP000583944">
    <property type="component" value="Unassembled WGS sequence"/>
</dbReference>
<accession>A0A7J6XSV2</accession>
<gene>
    <name evidence="1" type="ORF">ECC02_009596</name>
</gene>
<name>A0A7J6XSV2_TRYCR</name>
<reference evidence="1 2" key="1">
    <citation type="journal article" date="2019" name="Genome Biol. Evol.">
        <title>Nanopore Sequencing Significantly Improves Genome Assembly of the Protozoan Parasite Trypanosoma cruzi.</title>
        <authorList>
            <person name="Diaz-Viraque F."/>
            <person name="Pita S."/>
            <person name="Greif G."/>
            <person name="de Souza R.C.M."/>
            <person name="Iraola G."/>
            <person name="Robello C."/>
        </authorList>
    </citation>
    <scope>NUCLEOTIDE SEQUENCE [LARGE SCALE GENOMIC DNA]</scope>
    <source>
        <strain evidence="1 2">Berenice</strain>
    </source>
</reference>
<evidence type="ECO:0000313" key="2">
    <source>
        <dbReference type="Proteomes" id="UP000583944"/>
    </source>
</evidence>
<dbReference type="VEuPathDB" id="TriTrypDB:ECC02_009596"/>